<dbReference type="OrthoDB" id="6636843at2"/>
<evidence type="ECO:0000313" key="7">
    <source>
        <dbReference type="Proteomes" id="UP000318937"/>
    </source>
</evidence>
<comment type="caution">
    <text evidence="6">The sequence shown here is derived from an EMBL/GenBank/DDBJ whole genome shotgun (WGS) entry which is preliminary data.</text>
</comment>
<dbReference type="PANTHER" id="PTHR10543">
    <property type="entry name" value="BETA-CAROTENE DIOXYGENASE"/>
    <property type="match status" value="1"/>
</dbReference>
<keyword evidence="3" id="KW-0560">Oxidoreductase</keyword>
<evidence type="ECO:0000313" key="6">
    <source>
        <dbReference type="EMBL" id="TQR09657.1"/>
    </source>
</evidence>
<evidence type="ECO:0000256" key="4">
    <source>
        <dbReference type="ARBA" id="ARBA00023004"/>
    </source>
</evidence>
<dbReference type="AlphaFoldDB" id="A0A544SWX3"/>
<feature type="binding site" evidence="5">
    <location>
        <position position="183"/>
    </location>
    <ligand>
        <name>Fe cation</name>
        <dbReference type="ChEBI" id="CHEBI:24875"/>
        <note>catalytic</note>
    </ligand>
</feature>
<dbReference type="GO" id="GO:0046872">
    <property type="term" value="F:metal ion binding"/>
    <property type="evidence" value="ECO:0007669"/>
    <property type="project" value="UniProtKB-KW"/>
</dbReference>
<feature type="binding site" evidence="5">
    <location>
        <position position="231"/>
    </location>
    <ligand>
        <name>Fe cation</name>
        <dbReference type="ChEBI" id="CHEBI:24875"/>
        <note>catalytic</note>
    </ligand>
</feature>
<feature type="binding site" evidence="5">
    <location>
        <position position="295"/>
    </location>
    <ligand>
        <name>Fe cation</name>
        <dbReference type="ChEBI" id="CHEBI:24875"/>
        <note>catalytic</note>
    </ligand>
</feature>
<proteinExistence type="inferred from homology"/>
<dbReference type="GO" id="GO:0010436">
    <property type="term" value="F:carotenoid dioxygenase activity"/>
    <property type="evidence" value="ECO:0007669"/>
    <property type="project" value="TreeGrafter"/>
</dbReference>
<keyword evidence="4 5" id="KW-0408">Iron</keyword>
<dbReference type="Pfam" id="PF03055">
    <property type="entry name" value="RPE65"/>
    <property type="match status" value="1"/>
</dbReference>
<keyword evidence="7" id="KW-1185">Reference proteome</keyword>
<evidence type="ECO:0000256" key="2">
    <source>
        <dbReference type="ARBA" id="ARBA00022723"/>
    </source>
</evidence>
<dbReference type="Proteomes" id="UP000318937">
    <property type="component" value="Unassembled WGS sequence"/>
</dbReference>
<evidence type="ECO:0000256" key="3">
    <source>
        <dbReference type="ARBA" id="ARBA00023002"/>
    </source>
</evidence>
<keyword evidence="2 5" id="KW-0479">Metal-binding</keyword>
<sequence>MIEVHKKYELSSLKVEDNPFLKGAFRPNDTEYTADTESLKVIGEIPKDLHGIYVRNTHNQVHESIGLYHPFDGDGMLHAIHFEEGKATYRNRFVQTVGFLAEQGAGRSLWPGLLQPELYTVRGWGAIGAMKDNAGTDVIAHAGKLIASMSQGSEPYRIDPITLETTGTSEWGKHVHPFGVSSHYKVDVYTGDMMFFNFGEQYPFMNYGVINRDNELVHYVPIELPGARWPHDLGITQNYTILHDLPMFFDEKDLAKGIRQTKFFKDIPSRFGIIPRFGNNSQVRWFEATPCYILHLSNCYEDGDEVIMDACVSFQPKAPGVGEKTSDPFERILAHLDKHNTKTHMWRFRFNMKTGKTIEECIDDEVTEFPIVNNDYVGYKYRYSYNTLFKKGDWLFTGIKKYDLLTGTSTRYEYGEGRYGDEPQIARTVNSVEEDDGYVITMVVDMKNNQSECIILDAKEIERGPIARIILPHVVQTGTHACWVDGDRIYGERPAK</sequence>
<organism evidence="6 7">
    <name type="scientific">Psychrobacillus soli</name>
    <dbReference type="NCBI Taxonomy" id="1543965"/>
    <lineage>
        <taxon>Bacteria</taxon>
        <taxon>Bacillati</taxon>
        <taxon>Bacillota</taxon>
        <taxon>Bacilli</taxon>
        <taxon>Bacillales</taxon>
        <taxon>Bacillaceae</taxon>
        <taxon>Psychrobacillus</taxon>
    </lineage>
</organism>
<reference evidence="6 7" key="1">
    <citation type="submission" date="2019-05" db="EMBL/GenBank/DDBJ databases">
        <title>Psychrobacillus vulpis sp. nov., a new species isolated from feces of a red fox that inhabits in The Tablas de Daimiel Natural Park, Albacete, Spain.</title>
        <authorList>
            <person name="Rodriguez M."/>
            <person name="Reina J.C."/>
            <person name="Bejar V."/>
            <person name="Llamas I."/>
        </authorList>
    </citation>
    <scope>NUCLEOTIDE SEQUENCE [LARGE SCALE GENOMIC DNA]</scope>
    <source>
        <strain evidence="6 7">NHI-2</strain>
    </source>
</reference>
<name>A0A544SWX3_9BACI</name>
<comment type="similarity">
    <text evidence="1">Belongs to the carotenoid oxygenase family.</text>
</comment>
<evidence type="ECO:0000256" key="1">
    <source>
        <dbReference type="ARBA" id="ARBA00006787"/>
    </source>
</evidence>
<evidence type="ECO:0000256" key="5">
    <source>
        <dbReference type="PIRSR" id="PIRSR604294-1"/>
    </source>
</evidence>
<dbReference type="InterPro" id="IPR004294">
    <property type="entry name" value="Carotenoid_Oase"/>
</dbReference>
<feature type="binding site" evidence="5">
    <location>
        <position position="480"/>
    </location>
    <ligand>
        <name>Fe cation</name>
        <dbReference type="ChEBI" id="CHEBI:24875"/>
        <note>catalytic</note>
    </ligand>
</feature>
<protein>
    <submittedName>
        <fullName evidence="6">Carotenoid oxygenase</fullName>
    </submittedName>
</protein>
<gene>
    <name evidence="6" type="ORF">FG383_15790</name>
</gene>
<dbReference type="GO" id="GO:0016121">
    <property type="term" value="P:carotene catabolic process"/>
    <property type="evidence" value="ECO:0007669"/>
    <property type="project" value="TreeGrafter"/>
</dbReference>
<accession>A0A544SWX3</accession>
<dbReference type="PANTHER" id="PTHR10543:SF89">
    <property type="entry name" value="CAROTENOID 9,10(9',10')-CLEAVAGE DIOXYGENASE 1"/>
    <property type="match status" value="1"/>
</dbReference>
<dbReference type="RefSeq" id="WP_142608353.1">
    <property type="nucleotide sequence ID" value="NZ_VDGG01000039.1"/>
</dbReference>
<comment type="cofactor">
    <cofactor evidence="5">
        <name>Fe(2+)</name>
        <dbReference type="ChEBI" id="CHEBI:29033"/>
    </cofactor>
    <text evidence="5">Binds 1 Fe(2+) ion per subunit.</text>
</comment>
<dbReference type="EMBL" id="VDGG01000039">
    <property type="protein sequence ID" value="TQR09657.1"/>
    <property type="molecule type" value="Genomic_DNA"/>
</dbReference>